<feature type="signal peptide" evidence="1">
    <location>
        <begin position="1"/>
        <end position="19"/>
    </location>
</feature>
<keyword evidence="1" id="KW-0732">Signal</keyword>
<evidence type="ECO:0008006" key="4">
    <source>
        <dbReference type="Google" id="ProtNLM"/>
    </source>
</evidence>
<proteinExistence type="predicted"/>
<evidence type="ECO:0000313" key="2">
    <source>
        <dbReference type="EMBL" id="OPB44738.1"/>
    </source>
</evidence>
<evidence type="ECO:0000256" key="1">
    <source>
        <dbReference type="SAM" id="SignalP"/>
    </source>
</evidence>
<protein>
    <recommendedName>
        <fullName evidence="4">SSCRP protein</fullName>
    </recommendedName>
</protein>
<sequence>MSLLRTLSSAVLLALVASGKQIILDFDDIAVSNDHGCANSTLIDTSPYHGIAIPGLVLNATKTPACSSLLDEEMSIALFGRATSPTNVLFSQGTLDAQIIFDISVKFEALINEATFDILPVFTNTELNSSNVTVIVNTLQSDFGNVNVENQFQFHTGTDGLGPYHINVSSNGAEYQFLEISVTIPSGNTSLPGQSRSSAFFVDSLILENID</sequence>
<dbReference type="Proteomes" id="UP000191004">
    <property type="component" value="Unassembled WGS sequence"/>
</dbReference>
<dbReference type="EMBL" id="LVVK01000006">
    <property type="protein sequence ID" value="OPB44738.1"/>
    <property type="molecule type" value="Genomic_DNA"/>
</dbReference>
<name>A0A1T3CUH7_9HYPO</name>
<organism evidence="2 3">
    <name type="scientific">Trichoderma guizhouense</name>
    <dbReference type="NCBI Taxonomy" id="1491466"/>
    <lineage>
        <taxon>Eukaryota</taxon>
        <taxon>Fungi</taxon>
        <taxon>Dikarya</taxon>
        <taxon>Ascomycota</taxon>
        <taxon>Pezizomycotina</taxon>
        <taxon>Sordariomycetes</taxon>
        <taxon>Hypocreomycetidae</taxon>
        <taxon>Hypocreales</taxon>
        <taxon>Hypocreaceae</taxon>
        <taxon>Trichoderma</taxon>
    </lineage>
</organism>
<reference evidence="2 3" key="1">
    <citation type="submission" date="2016-04" db="EMBL/GenBank/DDBJ databases">
        <title>Multiple horizontal gene transfer events from other fungi enriched the ability of the initially mycotrophic fungus Trichoderma (Ascomycota) to feed on dead plant biomass.</title>
        <authorList>
            <person name="Atanasova L."/>
            <person name="Chenthamara K."/>
            <person name="Zhang J."/>
            <person name="Grujic M."/>
            <person name="Henrissat B."/>
            <person name="Kuo A."/>
            <person name="Aertz A."/>
            <person name="Salamov A."/>
            <person name="Lipzen A."/>
            <person name="Labutti K."/>
            <person name="Barry K."/>
            <person name="Miao Y."/>
            <person name="Rahimi M.J."/>
            <person name="Shen Q."/>
            <person name="Grigoriev I.V."/>
            <person name="Kubicek C.P."/>
            <person name="Druzhinina I.S."/>
        </authorList>
    </citation>
    <scope>NUCLEOTIDE SEQUENCE [LARGE SCALE GENOMIC DNA]</scope>
    <source>
        <strain evidence="2 3">NJAU 4742</strain>
    </source>
</reference>
<keyword evidence="3" id="KW-1185">Reference proteome</keyword>
<evidence type="ECO:0000313" key="3">
    <source>
        <dbReference type="Proteomes" id="UP000191004"/>
    </source>
</evidence>
<gene>
    <name evidence="2" type="ORF">A0O28_0088760</name>
</gene>
<dbReference type="AlphaFoldDB" id="A0A1T3CUH7"/>
<feature type="chain" id="PRO_5012233490" description="SSCRP protein" evidence="1">
    <location>
        <begin position="20"/>
        <end position="211"/>
    </location>
</feature>
<comment type="caution">
    <text evidence="2">The sequence shown here is derived from an EMBL/GenBank/DDBJ whole genome shotgun (WGS) entry which is preliminary data.</text>
</comment>
<accession>A0A1T3CUH7</accession>
<dbReference type="OrthoDB" id="5150787at2759"/>